<dbReference type="RefSeq" id="WP_125818870.1">
    <property type="nucleotide sequence ID" value="NZ_JASITI010000050.1"/>
</dbReference>
<dbReference type="Pfam" id="PF12802">
    <property type="entry name" value="MarR_2"/>
    <property type="match status" value="1"/>
</dbReference>
<dbReference type="Proteomes" id="UP001223390">
    <property type="component" value="Unassembled WGS sequence"/>
</dbReference>
<evidence type="ECO:0000313" key="5">
    <source>
        <dbReference type="EMBL" id="MDK9499853.1"/>
    </source>
</evidence>
<evidence type="ECO:0000256" key="1">
    <source>
        <dbReference type="ARBA" id="ARBA00023015"/>
    </source>
</evidence>
<dbReference type="SUPFAM" id="SSF46785">
    <property type="entry name" value="Winged helix' DNA-binding domain"/>
    <property type="match status" value="1"/>
</dbReference>
<keyword evidence="2" id="KW-0238">DNA-binding</keyword>
<keyword evidence="3" id="KW-0804">Transcription</keyword>
<dbReference type="InterPro" id="IPR036390">
    <property type="entry name" value="WH_DNA-bd_sf"/>
</dbReference>
<dbReference type="PROSITE" id="PS01117">
    <property type="entry name" value="HTH_MARR_1"/>
    <property type="match status" value="1"/>
</dbReference>
<dbReference type="InterPro" id="IPR000835">
    <property type="entry name" value="HTH_MarR-typ"/>
</dbReference>
<keyword evidence="6" id="KW-1185">Reference proteome</keyword>
<evidence type="ECO:0000256" key="3">
    <source>
        <dbReference type="ARBA" id="ARBA00023163"/>
    </source>
</evidence>
<organism evidence="5 6">
    <name type="scientific">Streptomyces katrae</name>
    <dbReference type="NCBI Taxonomy" id="68223"/>
    <lineage>
        <taxon>Bacteria</taxon>
        <taxon>Bacillati</taxon>
        <taxon>Actinomycetota</taxon>
        <taxon>Actinomycetes</taxon>
        <taxon>Kitasatosporales</taxon>
        <taxon>Streptomycetaceae</taxon>
        <taxon>Streptomyces</taxon>
    </lineage>
</organism>
<dbReference type="InterPro" id="IPR023187">
    <property type="entry name" value="Tscrpt_reg_MarR-type_CS"/>
</dbReference>
<dbReference type="EMBL" id="JASITI010000050">
    <property type="protein sequence ID" value="MDK9499853.1"/>
    <property type="molecule type" value="Genomic_DNA"/>
</dbReference>
<evidence type="ECO:0000313" key="6">
    <source>
        <dbReference type="Proteomes" id="UP001223390"/>
    </source>
</evidence>
<gene>
    <name evidence="5" type="ORF">QEZ40_005471</name>
</gene>
<comment type="caution">
    <text evidence="5">The sequence shown here is derived from an EMBL/GenBank/DDBJ whole genome shotgun (WGS) entry which is preliminary data.</text>
</comment>
<accession>A0ABT7H1S8</accession>
<dbReference type="PANTHER" id="PTHR42756:SF1">
    <property type="entry name" value="TRANSCRIPTIONAL REPRESSOR OF EMRAB OPERON"/>
    <property type="match status" value="1"/>
</dbReference>
<feature type="domain" description="HTH marR-type" evidence="4">
    <location>
        <begin position="30"/>
        <end position="165"/>
    </location>
</feature>
<keyword evidence="1" id="KW-0805">Transcription regulation</keyword>
<dbReference type="InterPro" id="IPR036388">
    <property type="entry name" value="WH-like_DNA-bd_sf"/>
</dbReference>
<protein>
    <submittedName>
        <fullName evidence="5">MarR family transcriptional regulator</fullName>
    </submittedName>
</protein>
<reference evidence="5 6" key="1">
    <citation type="submission" date="2023-05" db="EMBL/GenBank/DDBJ databases">
        <title>Sequencing and Assembly of Streptomyces sp. NP73.</title>
        <authorList>
            <person name="Konwar A.N."/>
            <person name="Saikia K."/>
            <person name="Thakur D."/>
        </authorList>
    </citation>
    <scope>NUCLEOTIDE SEQUENCE [LARGE SCALE GENOMIC DNA]</scope>
    <source>
        <strain evidence="5 6">NP73</strain>
    </source>
</reference>
<name>A0ABT7H1S8_9ACTN</name>
<dbReference type="SMART" id="SM00347">
    <property type="entry name" value="HTH_MARR"/>
    <property type="match status" value="1"/>
</dbReference>
<sequence>MEKDSAQDVVATIVGEWQKERPDLAEALWPVDVLARIQRMNRVIDKYLKAFTAEHGLEVGEFDVLVSLRRSGPPYALTAGALIPAAMVTSGAITNRIDRMEAKGLVERVRDGADRRSVRIRLTEAGATLADTVMEQHLKHYARLLAPLDRETCEALAGPLRTLLLAHGDTLTPPTAG</sequence>
<evidence type="ECO:0000256" key="2">
    <source>
        <dbReference type="ARBA" id="ARBA00023125"/>
    </source>
</evidence>
<dbReference type="PROSITE" id="PS50995">
    <property type="entry name" value="HTH_MARR_2"/>
    <property type="match status" value="1"/>
</dbReference>
<proteinExistence type="predicted"/>
<dbReference type="Gene3D" id="1.10.10.10">
    <property type="entry name" value="Winged helix-like DNA-binding domain superfamily/Winged helix DNA-binding domain"/>
    <property type="match status" value="1"/>
</dbReference>
<evidence type="ECO:0000259" key="4">
    <source>
        <dbReference type="PROSITE" id="PS50995"/>
    </source>
</evidence>
<dbReference type="PRINTS" id="PR00598">
    <property type="entry name" value="HTHMARR"/>
</dbReference>
<dbReference type="PANTHER" id="PTHR42756">
    <property type="entry name" value="TRANSCRIPTIONAL REGULATOR, MARR"/>
    <property type="match status" value="1"/>
</dbReference>